<gene>
    <name evidence="2" type="ORF">Pa4123_32970</name>
</gene>
<evidence type="ECO:0008006" key="4">
    <source>
        <dbReference type="Google" id="ProtNLM"/>
    </source>
</evidence>
<keyword evidence="3" id="KW-1185">Reference proteome</keyword>
<dbReference type="RefSeq" id="WP_281896474.1">
    <property type="nucleotide sequence ID" value="NZ_BSDI01000013.1"/>
</dbReference>
<reference evidence="2" key="1">
    <citation type="submission" date="2022-12" db="EMBL/GenBank/DDBJ databases">
        <title>New Phytohabitans aurantiacus sp. RD004123 nov., an actinomycete isolated from soil.</title>
        <authorList>
            <person name="Triningsih D.W."/>
            <person name="Harunari E."/>
            <person name="Igarashi Y."/>
        </authorList>
    </citation>
    <scope>NUCLEOTIDE SEQUENCE</scope>
    <source>
        <strain evidence="2">RD004123</strain>
    </source>
</reference>
<evidence type="ECO:0000313" key="2">
    <source>
        <dbReference type="EMBL" id="GLH98022.1"/>
    </source>
</evidence>
<protein>
    <recommendedName>
        <fullName evidence="4">4Fe-4S Wbl-type domain-containing protein</fullName>
    </recommendedName>
</protein>
<feature type="compositionally biased region" description="Basic and acidic residues" evidence="1">
    <location>
        <begin position="82"/>
        <end position="96"/>
    </location>
</feature>
<accession>A0ABQ5QVV7</accession>
<sequence length="106" mass="12254">MVSVDQTEPADVVDRLLWRDAQYMLGRHAQPNQAGECVWCGSEWPCPPRRLAERAEAASRRPWREAWTARHDLNGLRALPSWRERPGGGRWRERHAPANRGSFDQP</sequence>
<dbReference type="Proteomes" id="UP001144280">
    <property type="component" value="Unassembled WGS sequence"/>
</dbReference>
<dbReference type="EMBL" id="BSDI01000013">
    <property type="protein sequence ID" value="GLH98022.1"/>
    <property type="molecule type" value="Genomic_DNA"/>
</dbReference>
<feature type="region of interest" description="Disordered" evidence="1">
    <location>
        <begin position="81"/>
        <end position="106"/>
    </location>
</feature>
<name>A0ABQ5QVV7_9ACTN</name>
<evidence type="ECO:0000256" key="1">
    <source>
        <dbReference type="SAM" id="MobiDB-lite"/>
    </source>
</evidence>
<comment type="caution">
    <text evidence="2">The sequence shown here is derived from an EMBL/GenBank/DDBJ whole genome shotgun (WGS) entry which is preliminary data.</text>
</comment>
<organism evidence="2 3">
    <name type="scientific">Phytohabitans aurantiacus</name>
    <dbReference type="NCBI Taxonomy" id="3016789"/>
    <lineage>
        <taxon>Bacteria</taxon>
        <taxon>Bacillati</taxon>
        <taxon>Actinomycetota</taxon>
        <taxon>Actinomycetes</taxon>
        <taxon>Micromonosporales</taxon>
        <taxon>Micromonosporaceae</taxon>
    </lineage>
</organism>
<proteinExistence type="predicted"/>
<evidence type="ECO:0000313" key="3">
    <source>
        <dbReference type="Proteomes" id="UP001144280"/>
    </source>
</evidence>